<evidence type="ECO:0000256" key="4">
    <source>
        <dbReference type="ARBA" id="ARBA00022837"/>
    </source>
</evidence>
<dbReference type="InterPro" id="IPR011992">
    <property type="entry name" value="EF-hand-dom_pair"/>
</dbReference>
<sequence length="88" mass="9814">MTLQDQMIGIILTFDKYAKGDGDCSSLSQAELVELAKKEFPALSQNQSKDELLKGIFGKLDMDGDKKVDFKEFMLFISCLAMAIKESI</sequence>
<keyword evidence="2 5" id="KW-0479">Metal-binding</keyword>
<dbReference type="PANTHER" id="PTHR11639">
    <property type="entry name" value="S100 CALCIUM-BINDING PROTEIN"/>
    <property type="match status" value="1"/>
</dbReference>
<evidence type="ECO:0000313" key="8">
    <source>
        <dbReference type="Proteomes" id="UP001176940"/>
    </source>
</evidence>
<gene>
    <name evidence="7" type="ORF">RIMI_LOCUS22048195</name>
</gene>
<dbReference type="PROSITE" id="PS50222">
    <property type="entry name" value="EF_HAND_2"/>
    <property type="match status" value="1"/>
</dbReference>
<dbReference type="PROSITE" id="PS00303">
    <property type="entry name" value="S100_CABP"/>
    <property type="match status" value="1"/>
</dbReference>
<reference evidence="7" key="1">
    <citation type="submission" date="2023-07" db="EMBL/GenBank/DDBJ databases">
        <authorList>
            <person name="Stuckert A."/>
        </authorList>
    </citation>
    <scope>NUCLEOTIDE SEQUENCE</scope>
</reference>
<dbReference type="InterPro" id="IPR013787">
    <property type="entry name" value="S100_Ca-bd_sub"/>
</dbReference>
<comment type="caution">
    <text evidence="7">The sequence shown here is derived from an EMBL/GenBank/DDBJ whole genome shotgun (WGS) entry which is preliminary data.</text>
</comment>
<dbReference type="InterPro" id="IPR018247">
    <property type="entry name" value="EF_Hand_1_Ca_BS"/>
</dbReference>
<evidence type="ECO:0000256" key="2">
    <source>
        <dbReference type="ARBA" id="ARBA00022723"/>
    </source>
</evidence>
<evidence type="ECO:0000259" key="6">
    <source>
        <dbReference type="PROSITE" id="PS50222"/>
    </source>
</evidence>
<dbReference type="Proteomes" id="UP001176940">
    <property type="component" value="Unassembled WGS sequence"/>
</dbReference>
<dbReference type="InterPro" id="IPR034325">
    <property type="entry name" value="S-100_dom"/>
</dbReference>
<evidence type="ECO:0000256" key="1">
    <source>
        <dbReference type="ARBA" id="ARBA00007323"/>
    </source>
</evidence>
<dbReference type="Pfam" id="PF01023">
    <property type="entry name" value="S_100"/>
    <property type="match status" value="1"/>
</dbReference>
<keyword evidence="3" id="KW-0677">Repeat</keyword>
<dbReference type="SMART" id="SM01394">
    <property type="entry name" value="S_100"/>
    <property type="match status" value="1"/>
</dbReference>
<dbReference type="Gene3D" id="1.10.238.10">
    <property type="entry name" value="EF-hand"/>
    <property type="match status" value="1"/>
</dbReference>
<dbReference type="InterPro" id="IPR001751">
    <property type="entry name" value="S100/CaBP7/8-like_CS"/>
</dbReference>
<comment type="similarity">
    <text evidence="1 5">Belongs to the S-100 family.</text>
</comment>
<dbReference type="PANTHER" id="PTHR11639:SF134">
    <property type="entry name" value="PROTEIN S100-A1-RELATED"/>
    <property type="match status" value="1"/>
</dbReference>
<dbReference type="EMBL" id="CAUEEQ010078147">
    <property type="protein sequence ID" value="CAJ0967220.1"/>
    <property type="molecule type" value="Genomic_DNA"/>
</dbReference>
<evidence type="ECO:0000256" key="3">
    <source>
        <dbReference type="ARBA" id="ARBA00022737"/>
    </source>
</evidence>
<evidence type="ECO:0000256" key="5">
    <source>
        <dbReference type="RuleBase" id="RU361184"/>
    </source>
</evidence>
<keyword evidence="8" id="KW-1185">Reference proteome</keyword>
<name>A0ABN9MKA9_9NEOB</name>
<dbReference type="CDD" id="cd00213">
    <property type="entry name" value="S-100"/>
    <property type="match status" value="1"/>
</dbReference>
<protein>
    <recommendedName>
        <fullName evidence="5">Protein S100</fullName>
    </recommendedName>
    <alternativeName>
        <fullName evidence="5">S100 calcium-binding protein</fullName>
    </alternativeName>
</protein>
<proteinExistence type="inferred from homology"/>
<dbReference type="InterPro" id="IPR002048">
    <property type="entry name" value="EF_hand_dom"/>
</dbReference>
<keyword evidence="4 5" id="KW-0106">Calcium</keyword>
<evidence type="ECO:0000313" key="7">
    <source>
        <dbReference type="EMBL" id="CAJ0967220.1"/>
    </source>
</evidence>
<organism evidence="7 8">
    <name type="scientific">Ranitomeya imitator</name>
    <name type="common">mimic poison frog</name>
    <dbReference type="NCBI Taxonomy" id="111125"/>
    <lineage>
        <taxon>Eukaryota</taxon>
        <taxon>Metazoa</taxon>
        <taxon>Chordata</taxon>
        <taxon>Craniata</taxon>
        <taxon>Vertebrata</taxon>
        <taxon>Euteleostomi</taxon>
        <taxon>Amphibia</taxon>
        <taxon>Batrachia</taxon>
        <taxon>Anura</taxon>
        <taxon>Neobatrachia</taxon>
        <taxon>Hyloidea</taxon>
        <taxon>Dendrobatidae</taxon>
        <taxon>Dendrobatinae</taxon>
        <taxon>Ranitomeya</taxon>
    </lineage>
</organism>
<feature type="domain" description="EF-hand" evidence="6">
    <location>
        <begin position="48"/>
        <end position="83"/>
    </location>
</feature>
<accession>A0ABN9MKA9</accession>
<dbReference type="PROSITE" id="PS00018">
    <property type="entry name" value="EF_HAND_1"/>
    <property type="match status" value="1"/>
</dbReference>
<dbReference type="SUPFAM" id="SSF47473">
    <property type="entry name" value="EF-hand"/>
    <property type="match status" value="1"/>
</dbReference>